<sequence length="263" mass="30198">MKHDSVVEENKRFYNAQYQNKNLFLVFLHTLVSFDQQSKARVNARVLLPVIDEFLSTNDSGSVSLLDFGCGWGSLLLKMPKRIQLYCFDLSSQAMTNVCKILSWSGRSVIPARIEDSSILEPAELDFITCSHVLEHVSDDESILLAFHASLSDQGVLLINVPINEVWDDPKHVRPYTRASLRQLLIRCGFEPMHEEACDKWTGYFLEKQFVGADARLGTRVIIRCAKLVLALTPLKLVEWSERRFFEHREPQQLIVLARKARY</sequence>
<dbReference type="RefSeq" id="WP_113954879.1">
    <property type="nucleotide sequence ID" value="NZ_QNRT01000003.1"/>
</dbReference>
<dbReference type="InterPro" id="IPR029063">
    <property type="entry name" value="SAM-dependent_MTases_sf"/>
</dbReference>
<dbReference type="Gene3D" id="3.40.50.150">
    <property type="entry name" value="Vaccinia Virus protein VP39"/>
    <property type="match status" value="1"/>
</dbReference>
<dbReference type="Pfam" id="PF13489">
    <property type="entry name" value="Methyltransf_23"/>
    <property type="match status" value="1"/>
</dbReference>
<name>A0A395JLK4_9GAMM</name>
<dbReference type="PANTHER" id="PTHR43861">
    <property type="entry name" value="TRANS-ACONITATE 2-METHYLTRANSFERASE-RELATED"/>
    <property type="match status" value="1"/>
</dbReference>
<dbReference type="CDD" id="cd02440">
    <property type="entry name" value="AdoMet_MTases"/>
    <property type="match status" value="1"/>
</dbReference>
<dbReference type="OrthoDB" id="9792690at2"/>
<dbReference type="AlphaFoldDB" id="A0A395JLK4"/>
<comment type="caution">
    <text evidence="1">The sequence shown here is derived from an EMBL/GenBank/DDBJ whole genome shotgun (WGS) entry which is preliminary data.</text>
</comment>
<dbReference type="SUPFAM" id="SSF53335">
    <property type="entry name" value="S-adenosyl-L-methionine-dependent methyltransferases"/>
    <property type="match status" value="1"/>
</dbReference>
<protein>
    <submittedName>
        <fullName evidence="1">Methyltransferase family protein</fullName>
    </submittedName>
</protein>
<proteinExistence type="predicted"/>
<evidence type="ECO:0000313" key="2">
    <source>
        <dbReference type="Proteomes" id="UP000253083"/>
    </source>
</evidence>
<dbReference type="GO" id="GO:0008168">
    <property type="term" value="F:methyltransferase activity"/>
    <property type="evidence" value="ECO:0007669"/>
    <property type="project" value="UniProtKB-KW"/>
</dbReference>
<keyword evidence="2" id="KW-1185">Reference proteome</keyword>
<dbReference type="InParanoid" id="A0A395JLK4"/>
<evidence type="ECO:0000313" key="1">
    <source>
        <dbReference type="EMBL" id="RBP49892.1"/>
    </source>
</evidence>
<keyword evidence="1" id="KW-0489">Methyltransferase</keyword>
<keyword evidence="1" id="KW-0808">Transferase</keyword>
<accession>A0A395JLK4</accession>
<dbReference type="GO" id="GO:0032259">
    <property type="term" value="P:methylation"/>
    <property type="evidence" value="ECO:0007669"/>
    <property type="project" value="UniProtKB-KW"/>
</dbReference>
<dbReference type="EMBL" id="QNRT01000003">
    <property type="protein sequence ID" value="RBP49892.1"/>
    <property type="molecule type" value="Genomic_DNA"/>
</dbReference>
<dbReference type="Proteomes" id="UP000253083">
    <property type="component" value="Unassembled WGS sequence"/>
</dbReference>
<reference evidence="1 2" key="1">
    <citation type="submission" date="2018-06" db="EMBL/GenBank/DDBJ databases">
        <title>Genomic Encyclopedia of Type Strains, Phase IV (KMG-IV): sequencing the most valuable type-strain genomes for metagenomic binning, comparative biology and taxonomic classification.</title>
        <authorList>
            <person name="Goeker M."/>
        </authorList>
    </citation>
    <scope>NUCLEOTIDE SEQUENCE [LARGE SCALE GENOMIC DNA]</scope>
    <source>
        <strain evidence="1 2">DSM 24032</strain>
    </source>
</reference>
<gene>
    <name evidence="1" type="ORF">DFR28_103324</name>
</gene>
<organism evidence="1 2">
    <name type="scientific">Arenicella xantha</name>
    <dbReference type="NCBI Taxonomy" id="644221"/>
    <lineage>
        <taxon>Bacteria</taxon>
        <taxon>Pseudomonadati</taxon>
        <taxon>Pseudomonadota</taxon>
        <taxon>Gammaproteobacteria</taxon>
        <taxon>Arenicellales</taxon>
        <taxon>Arenicellaceae</taxon>
        <taxon>Arenicella</taxon>
    </lineage>
</organism>